<proteinExistence type="predicted"/>
<reference evidence="2" key="1">
    <citation type="journal article" date="2017" name="Nature">
        <title>The sunflower genome provides insights into oil metabolism, flowering and Asterid evolution.</title>
        <authorList>
            <person name="Badouin H."/>
            <person name="Gouzy J."/>
            <person name="Grassa C.J."/>
            <person name="Murat F."/>
            <person name="Staton S.E."/>
            <person name="Cottret L."/>
            <person name="Lelandais-Briere C."/>
            <person name="Owens G.L."/>
            <person name="Carrere S."/>
            <person name="Mayjonade B."/>
            <person name="Legrand L."/>
            <person name="Gill N."/>
            <person name="Kane N.C."/>
            <person name="Bowers J.E."/>
            <person name="Hubner S."/>
            <person name="Bellec A."/>
            <person name="Berard A."/>
            <person name="Berges H."/>
            <person name="Blanchet N."/>
            <person name="Boniface M.C."/>
            <person name="Brunel D."/>
            <person name="Catrice O."/>
            <person name="Chaidir N."/>
            <person name="Claudel C."/>
            <person name="Donnadieu C."/>
            <person name="Faraut T."/>
            <person name="Fievet G."/>
            <person name="Helmstetter N."/>
            <person name="King M."/>
            <person name="Knapp S.J."/>
            <person name="Lai Z."/>
            <person name="Le Paslier M.C."/>
            <person name="Lippi Y."/>
            <person name="Lorenzon L."/>
            <person name="Mandel J.R."/>
            <person name="Marage G."/>
            <person name="Marchand G."/>
            <person name="Marquand E."/>
            <person name="Bret-Mestries E."/>
            <person name="Morien E."/>
            <person name="Nambeesan S."/>
            <person name="Nguyen T."/>
            <person name="Pegot-Espagnet P."/>
            <person name="Pouilly N."/>
            <person name="Raftis F."/>
            <person name="Sallet E."/>
            <person name="Schiex T."/>
            <person name="Thomas J."/>
            <person name="Vandecasteele C."/>
            <person name="Vares D."/>
            <person name="Vear F."/>
            <person name="Vautrin S."/>
            <person name="Crespi M."/>
            <person name="Mangin B."/>
            <person name="Burke J.M."/>
            <person name="Salse J."/>
            <person name="Munos S."/>
            <person name="Vincourt P."/>
            <person name="Rieseberg L.H."/>
            <person name="Langlade N.B."/>
        </authorList>
    </citation>
    <scope>NUCLEOTIDE SEQUENCE</scope>
    <source>
        <tissue evidence="2">Leaves</tissue>
    </source>
</reference>
<name>A0A9K3HVZ4_HELAN</name>
<organism evidence="2 3">
    <name type="scientific">Helianthus annuus</name>
    <name type="common">Common sunflower</name>
    <dbReference type="NCBI Taxonomy" id="4232"/>
    <lineage>
        <taxon>Eukaryota</taxon>
        <taxon>Viridiplantae</taxon>
        <taxon>Streptophyta</taxon>
        <taxon>Embryophyta</taxon>
        <taxon>Tracheophyta</taxon>
        <taxon>Spermatophyta</taxon>
        <taxon>Magnoliopsida</taxon>
        <taxon>eudicotyledons</taxon>
        <taxon>Gunneridae</taxon>
        <taxon>Pentapetalae</taxon>
        <taxon>asterids</taxon>
        <taxon>campanulids</taxon>
        <taxon>Asterales</taxon>
        <taxon>Asteraceae</taxon>
        <taxon>Asteroideae</taxon>
        <taxon>Heliantheae alliance</taxon>
        <taxon>Heliantheae</taxon>
        <taxon>Helianthus</taxon>
    </lineage>
</organism>
<dbReference type="AlphaFoldDB" id="A0A9K3HVZ4"/>
<feature type="region of interest" description="Disordered" evidence="1">
    <location>
        <begin position="70"/>
        <end position="94"/>
    </location>
</feature>
<keyword evidence="3" id="KW-1185">Reference proteome</keyword>
<evidence type="ECO:0000256" key="1">
    <source>
        <dbReference type="SAM" id="MobiDB-lite"/>
    </source>
</evidence>
<protein>
    <submittedName>
        <fullName evidence="2">Uncharacterized protein</fullName>
    </submittedName>
</protein>
<sequence>MNGLRAVYRTRKMRGYSLGCFLFTDATPIHSRPSQSSMLQIHFSGKLSVFTPGGRSLHFSHLSQQTHSSLTTGTTVDTAALDSGPLPIVDEDGF</sequence>
<evidence type="ECO:0000313" key="3">
    <source>
        <dbReference type="Proteomes" id="UP000215914"/>
    </source>
</evidence>
<dbReference type="Gramene" id="mRNA:HanXRQr2_Chr10g0425461">
    <property type="protein sequence ID" value="mRNA:HanXRQr2_Chr10g0425461"/>
    <property type="gene ID" value="HanXRQr2_Chr10g0425461"/>
</dbReference>
<comment type="caution">
    <text evidence="2">The sequence shown here is derived from an EMBL/GenBank/DDBJ whole genome shotgun (WGS) entry which is preliminary data.</text>
</comment>
<accession>A0A9K3HVZ4</accession>
<gene>
    <name evidence="2" type="ORF">HanXRQr2_Chr10g0425461</name>
</gene>
<dbReference type="EMBL" id="MNCJ02000325">
    <property type="protein sequence ID" value="KAF5785175.1"/>
    <property type="molecule type" value="Genomic_DNA"/>
</dbReference>
<evidence type="ECO:0000313" key="2">
    <source>
        <dbReference type="EMBL" id="KAF5785175.1"/>
    </source>
</evidence>
<dbReference type="Proteomes" id="UP000215914">
    <property type="component" value="Unassembled WGS sequence"/>
</dbReference>
<reference evidence="2" key="2">
    <citation type="submission" date="2020-06" db="EMBL/GenBank/DDBJ databases">
        <title>Helianthus annuus Genome sequencing and assembly Release 2.</title>
        <authorList>
            <person name="Gouzy J."/>
            <person name="Langlade N."/>
            <person name="Munos S."/>
        </authorList>
    </citation>
    <scope>NUCLEOTIDE SEQUENCE</scope>
    <source>
        <tissue evidence="2">Leaves</tissue>
    </source>
</reference>